<dbReference type="SUPFAM" id="SSF81593">
    <property type="entry name" value="Nucleotidyltransferase substrate binding subunit/domain"/>
    <property type="match status" value="1"/>
</dbReference>
<reference evidence="1 2" key="1">
    <citation type="submission" date="2019-08" db="EMBL/GenBank/DDBJ databases">
        <title>In-depth cultivation of the pig gut microbiome towards novel bacterial diversity and tailored functional studies.</title>
        <authorList>
            <person name="Wylensek D."/>
            <person name="Hitch T.C.A."/>
            <person name="Clavel T."/>
        </authorList>
    </citation>
    <scope>NUCLEOTIDE SEQUENCE [LARGE SCALE GENOMIC DNA]</scope>
    <source>
        <strain evidence="1 2">WCA-389-WT-5B</strain>
    </source>
</reference>
<dbReference type="OrthoDB" id="9810452at2"/>
<evidence type="ECO:0000313" key="1">
    <source>
        <dbReference type="EMBL" id="MSS81617.1"/>
    </source>
</evidence>
<comment type="caution">
    <text evidence="1">The sequence shown here is derived from an EMBL/GenBank/DDBJ whole genome shotgun (WGS) entry which is preliminary data.</text>
</comment>
<gene>
    <name evidence="1" type="ORF">FX155_03200</name>
</gene>
<dbReference type="AlphaFoldDB" id="A0A6N7VIX9"/>
<evidence type="ECO:0000313" key="2">
    <source>
        <dbReference type="Proteomes" id="UP000441455"/>
    </source>
</evidence>
<protein>
    <submittedName>
        <fullName evidence="1">DUF86 domain-containing protein</fullName>
    </submittedName>
</protein>
<dbReference type="Gene3D" id="1.20.120.330">
    <property type="entry name" value="Nucleotidyltransferases domain 2"/>
    <property type="match status" value="1"/>
</dbReference>
<sequence length="133" mass="15434">MASKNLLQIRMETAKKILTKLHELAVKPDLSEVERDALIQRFEFSFELLWKCAKEYLYVEEGIDAASPKKVIRCCRELGLLDEGQTQEALQMADDRNLTSHTYDETFAQAVVERIRQYDPLLQSWLDKIGDAR</sequence>
<dbReference type="InterPro" id="IPR010235">
    <property type="entry name" value="HepT"/>
</dbReference>
<name>A0A6N7VIX9_ACIFE</name>
<organism evidence="1 2">
    <name type="scientific">Acidaminococcus fermentans</name>
    <dbReference type="NCBI Taxonomy" id="905"/>
    <lineage>
        <taxon>Bacteria</taxon>
        <taxon>Bacillati</taxon>
        <taxon>Bacillota</taxon>
        <taxon>Negativicutes</taxon>
        <taxon>Acidaminococcales</taxon>
        <taxon>Acidaminococcaceae</taxon>
        <taxon>Acidaminococcus</taxon>
    </lineage>
</organism>
<accession>A0A6N7VIX9</accession>
<dbReference type="RefSeq" id="WP_154487762.1">
    <property type="nucleotide sequence ID" value="NZ_VULN01000003.1"/>
</dbReference>
<dbReference type="EMBL" id="VULN01000003">
    <property type="protein sequence ID" value="MSS81617.1"/>
    <property type="molecule type" value="Genomic_DNA"/>
</dbReference>
<dbReference type="NCBIfam" id="TIGR01987">
    <property type="entry name" value="HI0074"/>
    <property type="match status" value="1"/>
</dbReference>
<proteinExistence type="predicted"/>
<dbReference type="Pfam" id="PF08780">
    <property type="entry name" value="NTase_sub_bind"/>
    <property type="match status" value="1"/>
</dbReference>
<dbReference type="Proteomes" id="UP000441455">
    <property type="component" value="Unassembled WGS sequence"/>
</dbReference>